<dbReference type="Pfam" id="PF02110">
    <property type="entry name" value="HK"/>
    <property type="match status" value="1"/>
</dbReference>
<protein>
    <recommendedName>
        <fullName evidence="11">Hydroxyethylthiazole kinase</fullName>
        <ecNumber evidence="11">2.7.1.50</ecNumber>
    </recommendedName>
    <alternativeName>
        <fullName evidence="11">4-methyl-5-beta-hydroxyethylthiazole kinase</fullName>
        <shortName evidence="11">TH kinase</shortName>
        <shortName evidence="11">Thz kinase</shortName>
    </alternativeName>
</protein>
<evidence type="ECO:0000256" key="10">
    <source>
        <dbReference type="ARBA" id="ARBA00022977"/>
    </source>
</evidence>
<keyword evidence="7 11" id="KW-0418">Kinase</keyword>
<evidence type="ECO:0000256" key="9">
    <source>
        <dbReference type="ARBA" id="ARBA00022842"/>
    </source>
</evidence>
<dbReference type="EMBL" id="CP006569">
    <property type="protein sequence ID" value="AHF76245.1"/>
    <property type="molecule type" value="Genomic_DNA"/>
</dbReference>
<dbReference type="Gene3D" id="3.40.1190.20">
    <property type="match status" value="1"/>
</dbReference>
<dbReference type="GO" id="GO:0009229">
    <property type="term" value="P:thiamine diphosphate biosynthetic process"/>
    <property type="evidence" value="ECO:0007669"/>
    <property type="project" value="UniProtKB-UniRule"/>
</dbReference>
<dbReference type="CDD" id="cd01170">
    <property type="entry name" value="THZ_kinase"/>
    <property type="match status" value="1"/>
</dbReference>
<comment type="catalytic activity">
    <reaction evidence="1 11">
        <text>5-(2-hydroxyethyl)-4-methylthiazole + ATP = 4-methyl-5-(2-phosphooxyethyl)-thiazole + ADP + H(+)</text>
        <dbReference type="Rhea" id="RHEA:24212"/>
        <dbReference type="ChEBI" id="CHEBI:15378"/>
        <dbReference type="ChEBI" id="CHEBI:17957"/>
        <dbReference type="ChEBI" id="CHEBI:30616"/>
        <dbReference type="ChEBI" id="CHEBI:58296"/>
        <dbReference type="ChEBI" id="CHEBI:456216"/>
        <dbReference type="EC" id="2.7.1.50"/>
    </reaction>
</comment>
<dbReference type="OrthoDB" id="8909021at2"/>
<keyword evidence="10 11" id="KW-0784">Thiamine biosynthesis</keyword>
<dbReference type="GO" id="GO:0036172">
    <property type="term" value="P:thiamine salvage"/>
    <property type="evidence" value="ECO:0007669"/>
    <property type="project" value="UniProtKB-ARBA"/>
</dbReference>
<evidence type="ECO:0000256" key="2">
    <source>
        <dbReference type="ARBA" id="ARBA00001946"/>
    </source>
</evidence>
<dbReference type="NCBIfam" id="TIGR00694">
    <property type="entry name" value="thiM"/>
    <property type="match status" value="1"/>
</dbReference>
<dbReference type="InterPro" id="IPR000417">
    <property type="entry name" value="Hyethyz_kinase"/>
</dbReference>
<dbReference type="GO" id="GO:0000287">
    <property type="term" value="F:magnesium ion binding"/>
    <property type="evidence" value="ECO:0007669"/>
    <property type="project" value="UniProtKB-UniRule"/>
</dbReference>
<keyword evidence="6 11" id="KW-0547">Nucleotide-binding</keyword>
<comment type="cofactor">
    <cofactor evidence="2 11">
        <name>Mg(2+)</name>
        <dbReference type="ChEBI" id="CHEBI:18420"/>
    </cofactor>
</comment>
<dbReference type="HAMAP" id="MF_00228">
    <property type="entry name" value="Thz_kinase"/>
    <property type="match status" value="1"/>
</dbReference>
<dbReference type="UniPathway" id="UPA00060">
    <property type="reaction ID" value="UER00139"/>
</dbReference>
<dbReference type="FunFam" id="3.40.1190.20:FF:000015">
    <property type="entry name" value="Hydroxyethylthiazole kinase"/>
    <property type="match status" value="1"/>
</dbReference>
<evidence type="ECO:0000256" key="3">
    <source>
        <dbReference type="ARBA" id="ARBA00004868"/>
    </source>
</evidence>
<organism evidence="12 13">
    <name type="scientific">Sodalis praecaptivus</name>
    <dbReference type="NCBI Taxonomy" id="1239307"/>
    <lineage>
        <taxon>Bacteria</taxon>
        <taxon>Pseudomonadati</taxon>
        <taxon>Pseudomonadota</taxon>
        <taxon>Gammaproteobacteria</taxon>
        <taxon>Enterobacterales</taxon>
        <taxon>Bruguierivoracaceae</taxon>
        <taxon>Sodalis</taxon>
    </lineage>
</organism>
<feature type="binding site" evidence="11">
    <location>
        <position position="201"/>
    </location>
    <ligand>
        <name>substrate</name>
    </ligand>
</feature>
<dbReference type="KEGG" id="sod:Sant_1176"/>
<dbReference type="PRINTS" id="PR01099">
    <property type="entry name" value="HYETHTZKNASE"/>
</dbReference>
<feature type="binding site" evidence="11">
    <location>
        <position position="128"/>
    </location>
    <ligand>
        <name>ATP</name>
        <dbReference type="ChEBI" id="CHEBI:30616"/>
    </ligand>
</feature>
<keyword evidence="9 11" id="KW-0460">Magnesium</keyword>
<comment type="function">
    <text evidence="11">Catalyzes the phosphorylation of the hydroxyl group of 4-methyl-5-beta-hydroxyethylthiazole (THZ).</text>
</comment>
<sequence>MRTMQPSELPGAIAAQTLLQLRQQAPLVHCLTNDVVQTITANTLLALGASPAMVVEPEEAAQFSAIADALLINIGTLCQQRAAAMLAAIAAARTAGTPWVLDPVGVGALDYRSHFARHLLTLQPAAVRGNASEILALAGIAPAGRGVDSGDDSLQALPAARALAKDCGAVVAVTGAVDVITDGIRVWQVDDGHPLMTRVTGTGCALSAVVAACTALPGERLDNVAGACRLMARAGRLTAAWAAGPGSFSSGMLDELYRLCAEDVQ</sequence>
<comment type="pathway">
    <text evidence="3 11">Cofactor biosynthesis; thiamine diphosphate biosynthesis; 4-methyl-5-(2-phosphoethyl)-thiazole from 5-(2-hydroxyethyl)-4-methylthiazole: step 1/1.</text>
</comment>
<comment type="similarity">
    <text evidence="11">Belongs to the Thz kinase family.</text>
</comment>
<feature type="binding site" evidence="11">
    <location>
        <position position="174"/>
    </location>
    <ligand>
        <name>ATP</name>
        <dbReference type="ChEBI" id="CHEBI:30616"/>
    </ligand>
</feature>
<evidence type="ECO:0000313" key="12">
    <source>
        <dbReference type="EMBL" id="AHF76245.1"/>
    </source>
</evidence>
<evidence type="ECO:0000256" key="5">
    <source>
        <dbReference type="ARBA" id="ARBA00022723"/>
    </source>
</evidence>
<proteinExistence type="inferred from homology"/>
<evidence type="ECO:0000256" key="7">
    <source>
        <dbReference type="ARBA" id="ARBA00022777"/>
    </source>
</evidence>
<dbReference type="EC" id="2.7.1.50" evidence="11"/>
<dbReference type="Proteomes" id="UP000019028">
    <property type="component" value="Chromosome"/>
</dbReference>
<keyword evidence="4 11" id="KW-0808">Transferase</keyword>
<evidence type="ECO:0000313" key="13">
    <source>
        <dbReference type="Proteomes" id="UP000019028"/>
    </source>
</evidence>
<evidence type="ECO:0000256" key="6">
    <source>
        <dbReference type="ARBA" id="ARBA00022741"/>
    </source>
</evidence>
<evidence type="ECO:0000256" key="4">
    <source>
        <dbReference type="ARBA" id="ARBA00022679"/>
    </source>
</evidence>
<dbReference type="InterPro" id="IPR029056">
    <property type="entry name" value="Ribokinase-like"/>
</dbReference>
<evidence type="ECO:0000256" key="1">
    <source>
        <dbReference type="ARBA" id="ARBA00001771"/>
    </source>
</evidence>
<dbReference type="GO" id="GO:0005524">
    <property type="term" value="F:ATP binding"/>
    <property type="evidence" value="ECO:0007669"/>
    <property type="project" value="UniProtKB-UniRule"/>
</dbReference>
<evidence type="ECO:0000256" key="8">
    <source>
        <dbReference type="ARBA" id="ARBA00022840"/>
    </source>
</evidence>
<reference evidence="12 13" key="1">
    <citation type="journal article" date="2014" name="Genome Biol. Evol.">
        <title>Genome degeneration and adaptation in a nascent stage of symbiosis.</title>
        <authorList>
            <person name="Oakeson K.F."/>
            <person name="Gil R."/>
            <person name="Clayton A.L."/>
            <person name="Dunn D.M."/>
            <person name="von Niederhausern A.C."/>
            <person name="Hamil C."/>
            <person name="Aoyagi A."/>
            <person name="Duval B."/>
            <person name="Baca A."/>
            <person name="Silva F.J."/>
            <person name="Vallier A."/>
            <person name="Jackson D.G."/>
            <person name="Latorre A."/>
            <person name="Weiss R.B."/>
            <person name="Heddi A."/>
            <person name="Moya A."/>
            <person name="Dale C."/>
        </authorList>
    </citation>
    <scope>NUCLEOTIDE SEQUENCE [LARGE SCALE GENOMIC DNA]</scope>
    <source>
        <strain evidence="12 13">HS1</strain>
    </source>
</reference>
<dbReference type="GO" id="GO:0004417">
    <property type="term" value="F:hydroxyethylthiazole kinase activity"/>
    <property type="evidence" value="ECO:0007669"/>
    <property type="project" value="UniProtKB-UniRule"/>
</dbReference>
<feature type="binding site" evidence="11">
    <location>
        <position position="53"/>
    </location>
    <ligand>
        <name>substrate</name>
    </ligand>
</feature>
<evidence type="ECO:0000256" key="11">
    <source>
        <dbReference type="HAMAP-Rule" id="MF_00228"/>
    </source>
</evidence>
<keyword evidence="5 11" id="KW-0479">Metal-binding</keyword>
<dbReference type="AlphaFoldDB" id="W0HVL6"/>
<dbReference type="NCBIfam" id="NF006830">
    <property type="entry name" value="PRK09355.1"/>
    <property type="match status" value="1"/>
</dbReference>
<accession>W0HVL6</accession>
<dbReference type="SUPFAM" id="SSF53613">
    <property type="entry name" value="Ribokinase-like"/>
    <property type="match status" value="1"/>
</dbReference>
<dbReference type="HOGENOM" id="CLU_019943_0_1_6"/>
<dbReference type="PATRIC" id="fig|1239307.3.peg.1261"/>
<keyword evidence="8 11" id="KW-0067">ATP-binding</keyword>
<keyword evidence="13" id="KW-1185">Reference proteome</keyword>
<name>W0HVL6_9GAMM</name>
<gene>
    <name evidence="11 12" type="primary">thiM</name>
    <name evidence="12" type="ORF">Sant_1176</name>
</gene>
<dbReference type="PIRSF" id="PIRSF000513">
    <property type="entry name" value="Thz_kinase"/>
    <property type="match status" value="1"/>
</dbReference>